<dbReference type="Gene3D" id="2.130.10.10">
    <property type="entry name" value="YVTN repeat-like/Quinoprotein amine dehydrogenase"/>
    <property type="match status" value="3"/>
</dbReference>
<reference evidence="8" key="1">
    <citation type="submission" date="2022-10" db="EMBL/GenBank/DDBJ databases">
        <title>The complete genomes of actinobacterial strains from the NBC collection.</title>
        <authorList>
            <person name="Joergensen T.S."/>
            <person name="Alvarez Arevalo M."/>
            <person name="Sterndorff E.B."/>
            <person name="Faurdal D."/>
            <person name="Vuksanovic O."/>
            <person name="Mourched A.-S."/>
            <person name="Charusanti P."/>
            <person name="Shaw S."/>
            <person name="Blin K."/>
            <person name="Weber T."/>
        </authorList>
    </citation>
    <scope>NUCLEOTIDE SEQUENCE</scope>
    <source>
        <strain evidence="8">NBC_01436</strain>
    </source>
</reference>
<dbReference type="InterPro" id="IPR015943">
    <property type="entry name" value="WD40/YVTN_repeat-like_dom_sf"/>
</dbReference>
<gene>
    <name evidence="8" type="ORF">OG367_37410</name>
</gene>
<dbReference type="Gene3D" id="1.10.510.10">
    <property type="entry name" value="Transferase(Phosphotransferase) domain 1"/>
    <property type="match status" value="1"/>
</dbReference>
<keyword evidence="9" id="KW-1185">Reference proteome</keyword>
<dbReference type="InterPro" id="IPR001680">
    <property type="entry name" value="WD40_rpt"/>
</dbReference>
<dbReference type="InterPro" id="IPR049052">
    <property type="entry name" value="nSTAND1"/>
</dbReference>
<dbReference type="PROSITE" id="PS50011">
    <property type="entry name" value="PROTEIN_KINASE_DOM"/>
    <property type="match status" value="1"/>
</dbReference>
<feature type="domain" description="Protein kinase" evidence="7">
    <location>
        <begin position="54"/>
        <end position="305"/>
    </location>
</feature>
<keyword evidence="5" id="KW-0853">WD repeat</keyword>
<evidence type="ECO:0000256" key="3">
    <source>
        <dbReference type="ARBA" id="ARBA00022777"/>
    </source>
</evidence>
<dbReference type="Pfam" id="PF00400">
    <property type="entry name" value="WD40"/>
    <property type="match status" value="1"/>
</dbReference>
<dbReference type="PANTHER" id="PTHR43289">
    <property type="entry name" value="MITOGEN-ACTIVATED PROTEIN KINASE KINASE KINASE 20-RELATED"/>
    <property type="match status" value="1"/>
</dbReference>
<proteinExistence type="predicted"/>
<organism evidence="8 9">
    <name type="scientific">Streptomyces anulatus</name>
    <name type="common">Streptomyces chrysomallus</name>
    <dbReference type="NCBI Taxonomy" id="1892"/>
    <lineage>
        <taxon>Bacteria</taxon>
        <taxon>Bacillati</taxon>
        <taxon>Actinomycetota</taxon>
        <taxon>Actinomycetes</taxon>
        <taxon>Kitasatosporales</taxon>
        <taxon>Streptomycetaceae</taxon>
        <taxon>Streptomyces</taxon>
    </lineage>
</organism>
<dbReference type="SMART" id="SM00220">
    <property type="entry name" value="S_TKc"/>
    <property type="match status" value="1"/>
</dbReference>
<dbReference type="PROSITE" id="PS50082">
    <property type="entry name" value="WD_REPEATS_2"/>
    <property type="match status" value="1"/>
</dbReference>
<protein>
    <submittedName>
        <fullName evidence="8">WD40 repeat domain-containing serine/threonine-protein kinase</fullName>
    </submittedName>
</protein>
<feature type="repeat" description="WD" evidence="5">
    <location>
        <begin position="1162"/>
        <end position="1185"/>
    </location>
</feature>
<dbReference type="Proteomes" id="UP001431926">
    <property type="component" value="Chromosome"/>
</dbReference>
<dbReference type="RefSeq" id="WP_329359423.1">
    <property type="nucleotide sequence ID" value="NZ_CP109490.1"/>
</dbReference>
<keyword evidence="3 8" id="KW-0418">Kinase</keyword>
<dbReference type="PANTHER" id="PTHR43289:SF34">
    <property type="entry name" value="SERINE_THREONINE-PROTEIN KINASE YBDM-RELATED"/>
    <property type="match status" value="1"/>
</dbReference>
<accession>A0ABZ1ZT38</accession>
<dbReference type="SUPFAM" id="SSF56112">
    <property type="entry name" value="Protein kinase-like (PK-like)"/>
    <property type="match status" value="1"/>
</dbReference>
<evidence type="ECO:0000256" key="1">
    <source>
        <dbReference type="ARBA" id="ARBA00022679"/>
    </source>
</evidence>
<sequence>MFRRLVDVGTPGATGVRRAPDPMHRRTAPSCSNGVTITVSSPLTRDDPERIGGYWLAARLGAGGQGVVYEAYDASGSRYALKTLHRAADPFLRERFTREAEAARRVAPFCTARIVLAGVDGDVPYLVSEYVAGPTLAAAVRADGPPSPDAVLRLATGVATALSAIHQAGVVHRDLKPGNVLLGPDGPRIIDFGIARAPDMSLTATGAIMGTFGYMAPEVLAGQRATEASDVFAWAAVVLYAATGTEPFRGENIAEVAHRTTTVEPDLGALPPEIRPLMAAALAKDPRRRPTAVELLMGLVGAPVRAADPRAALMEAGARRAVAPVPRADAPADAAPKATGASGAGGTVVEATLGERAESAFAALAPAARLAAHGLLLRLCVPGAAPDGSQDSVRTAPPAELLADRPEGEQEEVTAAVQGLMAAGVLVAETDGALRPASAALLPAWRRLRTWVDADRPGITVLQRIVSATRLWQHHGERPEDLLRGTELSGCLDWLPTAPFPLRPNPLEQRFLAAGRIAAARTGRRRRQLLAGLAGATALALLAGGLAWTQSRDAERRGTEASARAVARAAANLPATDPGTAMLLGLASWRIAEVPEARAALTAAAVQPERSVVDLAGLDDGEEKSSTLTRDGRRLIAFSSRGIRIFDMTKGRAGAEKPLVNLSPDAFVPGDAGRPAFSPDGRLMLLAGKDGTFRLIGTEDGTAAAPPVRAQPGYTQVRALSNSGHMLLSNGPSTALVDRAGNALAARPGTNAVHQNTLTPDGKHFVECGEGELLVSALRPQEDPVVREPLRGDDGRQCLFEFSADGRYMNVATGRTSRLFDLTLRKMIDKGRHGGDNLRFGSDGRFLVGWAADGEAVEVRERGSSTPLFEVAVPTGQGDQGMYAGQLALDERAQRLRYVSGSTGRLYEIDLTGALADRPDEGVTTSLSAGGRFGLVLSHDASDTPVLRAVDLRDRRAVGAPVAHHGVGDGGKNQELFSAVDDAGRIVAYSFSEVVSRYEDDHTVVVRDIREGKDHQRIPVRKNHRPLHLGLSPDGRWLSLVTTKFGASGADSAVHEIWDVERRRSIRRFDDRSARSVFSRDSERLMTASGAEVTLDTGALRRTALGQNPGARMSLSPDGRFVAVLQASGWLELWDGAARERKALIPSDLVPGAARFGQPLGSMAFSDDGSLLAVAVQDDSVQLWDTGAGLPFGKPLTFTGQRIDTLAFDGTTLRTVTGTTVRTLDLSPDRLAAQVCRRAGRDITPEEWRTYIPDAPYRSLC</sequence>
<feature type="region of interest" description="Disordered" evidence="6">
    <location>
        <begin position="1"/>
        <end position="27"/>
    </location>
</feature>
<evidence type="ECO:0000313" key="9">
    <source>
        <dbReference type="Proteomes" id="UP001431926"/>
    </source>
</evidence>
<dbReference type="PROSITE" id="PS00108">
    <property type="entry name" value="PROTEIN_KINASE_ST"/>
    <property type="match status" value="1"/>
</dbReference>
<dbReference type="GO" id="GO:0016301">
    <property type="term" value="F:kinase activity"/>
    <property type="evidence" value="ECO:0007669"/>
    <property type="project" value="UniProtKB-KW"/>
</dbReference>
<feature type="region of interest" description="Disordered" evidence="6">
    <location>
        <begin position="324"/>
        <end position="345"/>
    </location>
</feature>
<keyword evidence="4" id="KW-0067">ATP-binding</keyword>
<dbReference type="EMBL" id="CP109491">
    <property type="protein sequence ID" value="WUX41565.1"/>
    <property type="molecule type" value="Genomic_DNA"/>
</dbReference>
<name>A0ABZ1ZT38_STRAQ</name>
<evidence type="ECO:0000256" key="4">
    <source>
        <dbReference type="ARBA" id="ARBA00022840"/>
    </source>
</evidence>
<dbReference type="InterPro" id="IPR008271">
    <property type="entry name" value="Ser/Thr_kinase_AS"/>
</dbReference>
<evidence type="ECO:0000256" key="5">
    <source>
        <dbReference type="PROSITE-ProRule" id="PRU00221"/>
    </source>
</evidence>
<evidence type="ECO:0000256" key="2">
    <source>
        <dbReference type="ARBA" id="ARBA00022741"/>
    </source>
</evidence>
<evidence type="ECO:0000313" key="8">
    <source>
        <dbReference type="EMBL" id="WUX41565.1"/>
    </source>
</evidence>
<evidence type="ECO:0000256" key="6">
    <source>
        <dbReference type="SAM" id="MobiDB-lite"/>
    </source>
</evidence>
<keyword evidence="2" id="KW-0547">Nucleotide-binding</keyword>
<dbReference type="Pfam" id="PF20703">
    <property type="entry name" value="nSTAND1"/>
    <property type="match status" value="1"/>
</dbReference>
<dbReference type="Gene3D" id="3.30.200.20">
    <property type="entry name" value="Phosphorylase Kinase, domain 1"/>
    <property type="match status" value="1"/>
</dbReference>
<dbReference type="SUPFAM" id="SSF82171">
    <property type="entry name" value="DPP6 N-terminal domain-like"/>
    <property type="match status" value="1"/>
</dbReference>
<dbReference type="InterPro" id="IPR011009">
    <property type="entry name" value="Kinase-like_dom_sf"/>
</dbReference>
<evidence type="ECO:0000259" key="7">
    <source>
        <dbReference type="PROSITE" id="PS50011"/>
    </source>
</evidence>
<keyword evidence="1" id="KW-0808">Transferase</keyword>
<dbReference type="Pfam" id="PF00069">
    <property type="entry name" value="Pkinase"/>
    <property type="match status" value="1"/>
</dbReference>
<dbReference type="CDD" id="cd14014">
    <property type="entry name" value="STKc_PknB_like"/>
    <property type="match status" value="1"/>
</dbReference>
<dbReference type="InterPro" id="IPR000719">
    <property type="entry name" value="Prot_kinase_dom"/>
</dbReference>
<dbReference type="SUPFAM" id="SSF50969">
    <property type="entry name" value="YVTN repeat-like/Quinoprotein amine dehydrogenase"/>
    <property type="match status" value="1"/>
</dbReference>
<dbReference type="InterPro" id="IPR011044">
    <property type="entry name" value="Quino_amine_DH_bsu"/>
</dbReference>